<organism evidence="2 3">
    <name type="scientific">Mesorhizobium sangaii</name>
    <dbReference type="NCBI Taxonomy" id="505389"/>
    <lineage>
        <taxon>Bacteria</taxon>
        <taxon>Pseudomonadati</taxon>
        <taxon>Pseudomonadota</taxon>
        <taxon>Alphaproteobacteria</taxon>
        <taxon>Hyphomicrobiales</taxon>
        <taxon>Phyllobacteriaceae</taxon>
        <taxon>Mesorhizobium</taxon>
    </lineage>
</organism>
<accession>A0A841PF92</accession>
<evidence type="ECO:0000256" key="1">
    <source>
        <dbReference type="SAM" id="MobiDB-lite"/>
    </source>
</evidence>
<dbReference type="EMBL" id="JACHEF010000010">
    <property type="protein sequence ID" value="MBB6413867.1"/>
    <property type="molecule type" value="Genomic_DNA"/>
</dbReference>
<reference evidence="2 3" key="1">
    <citation type="submission" date="2020-08" db="EMBL/GenBank/DDBJ databases">
        <title>Genomic Encyclopedia of Type Strains, Phase IV (KMG-IV): sequencing the most valuable type-strain genomes for metagenomic binning, comparative biology and taxonomic classification.</title>
        <authorList>
            <person name="Goeker M."/>
        </authorList>
    </citation>
    <scope>NUCLEOTIDE SEQUENCE [LARGE SCALE GENOMIC DNA]</scope>
    <source>
        <strain evidence="2 3">DSM 100039</strain>
    </source>
</reference>
<feature type="region of interest" description="Disordered" evidence="1">
    <location>
        <begin position="180"/>
        <end position="206"/>
    </location>
</feature>
<protein>
    <submittedName>
        <fullName evidence="2">Uncharacterized protein</fullName>
    </submittedName>
</protein>
<gene>
    <name evidence="2" type="ORF">HNQ71_006576</name>
</gene>
<sequence>MRAPVTVLKSSGRLSFFGEIADLAEPADQSAACRGPPPCCSGCRRFGNGVLAHVRTPGGPTSAAHTTSTSSVFPSLSLRPSLIRSTPVVRDPYARQRGEGRCREASAIKSMSDFRQCRISDCTENQLTHCFNKFFVFGSVFARGSPNTSARRRPMIMLTENAVAAVKTALSGAARPAEGRIQGLYREGPLPSRPGNSHSYSRGSRQ</sequence>
<dbReference type="AlphaFoldDB" id="A0A841PF92"/>
<keyword evidence="3" id="KW-1185">Reference proteome</keyword>
<evidence type="ECO:0000313" key="3">
    <source>
        <dbReference type="Proteomes" id="UP000556329"/>
    </source>
</evidence>
<dbReference type="Proteomes" id="UP000556329">
    <property type="component" value="Unassembled WGS sequence"/>
</dbReference>
<comment type="caution">
    <text evidence="2">The sequence shown here is derived from an EMBL/GenBank/DDBJ whole genome shotgun (WGS) entry which is preliminary data.</text>
</comment>
<evidence type="ECO:0000313" key="2">
    <source>
        <dbReference type="EMBL" id="MBB6413867.1"/>
    </source>
</evidence>
<feature type="compositionally biased region" description="Polar residues" evidence="1">
    <location>
        <begin position="194"/>
        <end position="206"/>
    </location>
</feature>
<proteinExistence type="predicted"/>
<name>A0A841PF92_9HYPH</name>